<proteinExistence type="predicted"/>
<sequence length="438" mass="47925">MDTPLCSLCCIYFQRALNSPVGEAVSSYIRLFNPPLIDQYNLLSIYDKLKKNSYSSPEEWLNDLDKNIEQSLRFFGIDSEMSIALLSIQQNIRESTRHLLCGNNENWYKSRQKMISSLESYLSNMPNNEVSFRQFVDQPLEQAPMVAKPFIPSALTIQNEKIDLNELKVRIQSLPTDEDHQNVMKIVSHYEPEYANASGITQCDLRHCQPYTLHLLKEYVKKHAPPLPKPLPSAAALSSLSDLISTSSLTPQKMINPAAIPRMKSTPLPPSPNDSKRPPPLIAETKPSILSNSSFAQPLSAKPSNTNPNSSASQNLHSSLQAAATNQALAKNLSQASPQMSAISVISAALGSVLVNSSNSSFASHPIGSPISPSSLKPPNSSSTIASTSPFLKINSPTPSAGDSDENGIFDSISPSSSRSEGFDHENEDENQSQNKNE</sequence>
<reference evidence="2 3" key="1">
    <citation type="submission" date="2024-04" db="EMBL/GenBank/DDBJ databases">
        <title>Tritrichomonas musculus Genome.</title>
        <authorList>
            <person name="Alves-Ferreira E."/>
            <person name="Grigg M."/>
            <person name="Lorenzi H."/>
            <person name="Galac M."/>
        </authorList>
    </citation>
    <scope>NUCLEOTIDE SEQUENCE [LARGE SCALE GENOMIC DNA]</scope>
    <source>
        <strain evidence="2 3">EAF2021</strain>
    </source>
</reference>
<feature type="compositionally biased region" description="Polar residues" evidence="1">
    <location>
        <begin position="386"/>
        <end position="401"/>
    </location>
</feature>
<organism evidence="2 3">
    <name type="scientific">Tritrichomonas musculus</name>
    <dbReference type="NCBI Taxonomy" id="1915356"/>
    <lineage>
        <taxon>Eukaryota</taxon>
        <taxon>Metamonada</taxon>
        <taxon>Parabasalia</taxon>
        <taxon>Tritrichomonadida</taxon>
        <taxon>Tritrichomonadidae</taxon>
        <taxon>Tritrichomonas</taxon>
    </lineage>
</organism>
<keyword evidence="3" id="KW-1185">Reference proteome</keyword>
<gene>
    <name evidence="2" type="ORF">M9Y10_021666</name>
</gene>
<dbReference type="Proteomes" id="UP001470230">
    <property type="component" value="Unassembled WGS sequence"/>
</dbReference>
<evidence type="ECO:0000313" key="3">
    <source>
        <dbReference type="Proteomes" id="UP001470230"/>
    </source>
</evidence>
<evidence type="ECO:0000313" key="2">
    <source>
        <dbReference type="EMBL" id="KAK8893249.1"/>
    </source>
</evidence>
<comment type="caution">
    <text evidence="2">The sequence shown here is derived from an EMBL/GenBank/DDBJ whole genome shotgun (WGS) entry which is preliminary data.</text>
</comment>
<evidence type="ECO:0000256" key="1">
    <source>
        <dbReference type="SAM" id="MobiDB-lite"/>
    </source>
</evidence>
<accession>A0ABR2KQ71</accession>
<feature type="region of interest" description="Disordered" evidence="1">
    <location>
        <begin position="257"/>
        <end position="317"/>
    </location>
</feature>
<protein>
    <recommendedName>
        <fullName evidence="4">NET domain-containing protein</fullName>
    </recommendedName>
</protein>
<evidence type="ECO:0008006" key="4">
    <source>
        <dbReference type="Google" id="ProtNLM"/>
    </source>
</evidence>
<feature type="region of interest" description="Disordered" evidence="1">
    <location>
        <begin position="359"/>
        <end position="438"/>
    </location>
</feature>
<dbReference type="EMBL" id="JAPFFF010000003">
    <property type="protein sequence ID" value="KAK8893249.1"/>
    <property type="molecule type" value="Genomic_DNA"/>
</dbReference>
<feature type="compositionally biased region" description="Low complexity" evidence="1">
    <location>
        <begin position="359"/>
        <end position="385"/>
    </location>
</feature>
<feature type="compositionally biased region" description="Polar residues" evidence="1">
    <location>
        <begin position="288"/>
        <end position="317"/>
    </location>
</feature>
<name>A0ABR2KQ71_9EUKA</name>